<evidence type="ECO:0000313" key="3">
    <source>
        <dbReference type="Proteomes" id="UP000182248"/>
    </source>
</evidence>
<name>A0A1K1MTT7_9FLAO</name>
<dbReference type="InterPro" id="IPR050114">
    <property type="entry name" value="UPF0173_UPF0282_UlaG_hydrolase"/>
</dbReference>
<dbReference type="Gene3D" id="3.60.15.10">
    <property type="entry name" value="Ribonuclease Z/Hydroxyacylglutathione hydrolase-like"/>
    <property type="match status" value="1"/>
</dbReference>
<feature type="chain" id="PRO_5013289765" evidence="1">
    <location>
        <begin position="24"/>
        <end position="254"/>
    </location>
</feature>
<proteinExistence type="predicted"/>
<dbReference type="Pfam" id="PF13483">
    <property type="entry name" value="Lactamase_B_3"/>
    <property type="match status" value="1"/>
</dbReference>
<protein>
    <submittedName>
        <fullName evidence="2">L-ascorbate metabolism protein UlaG, beta-lactamase superfamily</fullName>
    </submittedName>
</protein>
<dbReference type="RefSeq" id="WP_083564787.1">
    <property type="nucleotide sequence ID" value="NZ_FPJE01000003.1"/>
</dbReference>
<dbReference type="Proteomes" id="UP000182248">
    <property type="component" value="Unassembled WGS sequence"/>
</dbReference>
<dbReference type="STRING" id="1150368.SAMN02927921_00828"/>
<keyword evidence="3" id="KW-1185">Reference proteome</keyword>
<dbReference type="PANTHER" id="PTHR43546">
    <property type="entry name" value="UPF0173 METAL-DEPENDENT HYDROLASE MJ1163-RELATED"/>
    <property type="match status" value="1"/>
</dbReference>
<dbReference type="PANTHER" id="PTHR43546:SF3">
    <property type="entry name" value="UPF0173 METAL-DEPENDENT HYDROLASE MJ1163"/>
    <property type="match status" value="1"/>
</dbReference>
<evidence type="ECO:0000313" key="2">
    <source>
        <dbReference type="EMBL" id="SFW26511.1"/>
    </source>
</evidence>
<dbReference type="AlphaFoldDB" id="A0A1K1MTT7"/>
<organism evidence="2 3">
    <name type="scientific">Sinomicrobium oceani</name>
    <dbReference type="NCBI Taxonomy" id="1150368"/>
    <lineage>
        <taxon>Bacteria</taxon>
        <taxon>Pseudomonadati</taxon>
        <taxon>Bacteroidota</taxon>
        <taxon>Flavobacteriia</taxon>
        <taxon>Flavobacteriales</taxon>
        <taxon>Flavobacteriaceae</taxon>
        <taxon>Sinomicrobium</taxon>
    </lineage>
</organism>
<gene>
    <name evidence="2" type="ORF">SAMN02927921_00828</name>
</gene>
<dbReference type="SUPFAM" id="SSF56281">
    <property type="entry name" value="Metallo-hydrolase/oxidoreductase"/>
    <property type="match status" value="1"/>
</dbReference>
<sequence length="254" mass="28113">MKSYTIGMALGALLSLGYSPVFSQIQPDTLATENGRDIILQPIFHGTLALEWNNVSVYIDPYGGVERFSGVKPPDIVLITDIHGDHLDTRTLEALETSEVTFIVPQAVADQLPDAYKKNLVILKNGESKEISGITIGAIPMYNLPASKDAPHVKGRGNGYLLSLDDKKIYISGDTGDIPEMRALRDIDVAFVCMNLPYTMPVEKAADAVLDFKPAVVYPYHYRGNPDMSDTEKFKKLVDAGHQNTEVRLRNWYP</sequence>
<dbReference type="EMBL" id="FPJE01000003">
    <property type="protein sequence ID" value="SFW26511.1"/>
    <property type="molecule type" value="Genomic_DNA"/>
</dbReference>
<dbReference type="InterPro" id="IPR036866">
    <property type="entry name" value="RibonucZ/Hydroxyglut_hydro"/>
</dbReference>
<evidence type="ECO:0000256" key="1">
    <source>
        <dbReference type="SAM" id="SignalP"/>
    </source>
</evidence>
<dbReference type="OrthoDB" id="9789133at2"/>
<keyword evidence="1" id="KW-0732">Signal</keyword>
<reference evidence="2 3" key="1">
    <citation type="submission" date="2016-11" db="EMBL/GenBank/DDBJ databases">
        <authorList>
            <person name="Jaros S."/>
            <person name="Januszkiewicz K."/>
            <person name="Wedrychowicz H."/>
        </authorList>
    </citation>
    <scope>NUCLEOTIDE SEQUENCE [LARGE SCALE GENOMIC DNA]</scope>
    <source>
        <strain evidence="2 3">CGMCC 1.12145</strain>
    </source>
</reference>
<feature type="signal peptide" evidence="1">
    <location>
        <begin position="1"/>
        <end position="23"/>
    </location>
</feature>
<accession>A0A1K1MTT7</accession>